<gene>
    <name evidence="5" type="ORF">ACH5RR_030411</name>
</gene>
<protein>
    <recommendedName>
        <fullName evidence="3">Sulfotransferase</fullName>
        <ecNumber evidence="3">2.8.2.-</ecNumber>
    </recommendedName>
</protein>
<dbReference type="Gene3D" id="3.40.50.300">
    <property type="entry name" value="P-loop containing nucleotide triphosphate hydrolases"/>
    <property type="match status" value="1"/>
</dbReference>
<feature type="domain" description="Sulfotransferase" evidence="4">
    <location>
        <begin position="71"/>
        <end position="340"/>
    </location>
</feature>
<dbReference type="PANTHER" id="PTHR11783">
    <property type="entry name" value="SULFOTRANSFERASE SULT"/>
    <property type="match status" value="1"/>
</dbReference>
<dbReference type="Proteomes" id="UP001630127">
    <property type="component" value="Unassembled WGS sequence"/>
</dbReference>
<dbReference type="InterPro" id="IPR000863">
    <property type="entry name" value="Sulfotransferase_dom"/>
</dbReference>
<dbReference type="EC" id="2.8.2.-" evidence="3"/>
<dbReference type="Pfam" id="PF00685">
    <property type="entry name" value="Sulfotransfer_1"/>
    <property type="match status" value="1"/>
</dbReference>
<dbReference type="AlphaFoldDB" id="A0ABD2YUI0"/>
<proteinExistence type="inferred from homology"/>
<dbReference type="SUPFAM" id="SSF52540">
    <property type="entry name" value="P-loop containing nucleoside triphosphate hydrolases"/>
    <property type="match status" value="1"/>
</dbReference>
<name>A0ABD2YUI0_9GENT</name>
<comment type="similarity">
    <text evidence="1 3">Belongs to the sulfotransferase 1 family.</text>
</comment>
<dbReference type="InterPro" id="IPR027417">
    <property type="entry name" value="P-loop_NTPase"/>
</dbReference>
<accession>A0ABD2YUI0</accession>
<evidence type="ECO:0000256" key="2">
    <source>
        <dbReference type="ARBA" id="ARBA00022679"/>
    </source>
</evidence>
<comment type="caution">
    <text evidence="5">The sequence shown here is derived from an EMBL/GenBank/DDBJ whole genome shotgun (WGS) entry which is preliminary data.</text>
</comment>
<reference evidence="5 6" key="1">
    <citation type="submission" date="2024-11" db="EMBL/GenBank/DDBJ databases">
        <title>A near-complete genome assembly of Cinchona calisaya.</title>
        <authorList>
            <person name="Lian D.C."/>
            <person name="Zhao X.W."/>
            <person name="Wei L."/>
        </authorList>
    </citation>
    <scope>NUCLEOTIDE SEQUENCE [LARGE SCALE GENOMIC DNA]</scope>
    <source>
        <tissue evidence="5">Nenye</tissue>
    </source>
</reference>
<evidence type="ECO:0000313" key="5">
    <source>
        <dbReference type="EMBL" id="KAL3511010.1"/>
    </source>
</evidence>
<keyword evidence="6" id="KW-1185">Reference proteome</keyword>
<keyword evidence="2 3" id="KW-0808">Transferase</keyword>
<sequence>MSTSESSCAPPPEWTTVNEDELPEESRLVLSSLPREKRWAEPYLYQYQGFWHPAWKFNLVLDCQKNFQAKDSDVLVASYPKCGTTWLKSLMFATVNRHRFPPLGKNHPLLAKNSHELVPFLEFDGDPNNRIGDIVSPHRLISTHLPYVSLPKSALDSGCKIVYICRNPKDTFISLWHHMDKIKLPDTGINGFEEAFNMFCRGVSLYGPFWDHVLSYWKESLERPENVLFLKYEEIKAQPEFHVRRIAEFIGCPFSPAEEEARSGSGSGSGLGSEVVDEIVRLCCFENLSNLEVNKSGRSSIGKFNELFRKAQVGDWKNYLTPAMAARLDHITKEKFHGFGLDL</sequence>
<evidence type="ECO:0000256" key="1">
    <source>
        <dbReference type="ARBA" id="ARBA00005771"/>
    </source>
</evidence>
<evidence type="ECO:0000313" key="6">
    <source>
        <dbReference type="Proteomes" id="UP001630127"/>
    </source>
</evidence>
<evidence type="ECO:0000259" key="4">
    <source>
        <dbReference type="Pfam" id="PF00685"/>
    </source>
</evidence>
<dbReference type="EMBL" id="JBJUIK010000012">
    <property type="protein sequence ID" value="KAL3511010.1"/>
    <property type="molecule type" value="Genomic_DNA"/>
</dbReference>
<organism evidence="5 6">
    <name type="scientific">Cinchona calisaya</name>
    <dbReference type="NCBI Taxonomy" id="153742"/>
    <lineage>
        <taxon>Eukaryota</taxon>
        <taxon>Viridiplantae</taxon>
        <taxon>Streptophyta</taxon>
        <taxon>Embryophyta</taxon>
        <taxon>Tracheophyta</taxon>
        <taxon>Spermatophyta</taxon>
        <taxon>Magnoliopsida</taxon>
        <taxon>eudicotyledons</taxon>
        <taxon>Gunneridae</taxon>
        <taxon>Pentapetalae</taxon>
        <taxon>asterids</taxon>
        <taxon>lamiids</taxon>
        <taxon>Gentianales</taxon>
        <taxon>Rubiaceae</taxon>
        <taxon>Cinchonoideae</taxon>
        <taxon>Cinchoneae</taxon>
        <taxon>Cinchona</taxon>
    </lineage>
</organism>
<evidence type="ECO:0000256" key="3">
    <source>
        <dbReference type="RuleBase" id="RU361155"/>
    </source>
</evidence>
<dbReference type="GO" id="GO:0016740">
    <property type="term" value="F:transferase activity"/>
    <property type="evidence" value="ECO:0007669"/>
    <property type="project" value="UniProtKB-KW"/>
</dbReference>